<accession>A0A7C9B4D6</accession>
<dbReference type="EMBL" id="GISG01284929">
    <property type="protein sequence ID" value="MBA4679875.1"/>
    <property type="molecule type" value="Transcribed_RNA"/>
</dbReference>
<evidence type="ECO:0000313" key="1">
    <source>
        <dbReference type="EMBL" id="MBA4679875.1"/>
    </source>
</evidence>
<protein>
    <submittedName>
        <fullName evidence="1">Uncharacterized protein</fullName>
    </submittedName>
</protein>
<proteinExistence type="predicted"/>
<dbReference type="AlphaFoldDB" id="A0A7C9B4D6"/>
<reference evidence="1" key="1">
    <citation type="journal article" date="2013" name="J. Plant Res.">
        <title>Effect of fungi and light on seed germination of three Opuntia species from semiarid lands of central Mexico.</title>
        <authorList>
            <person name="Delgado-Sanchez P."/>
            <person name="Jimenez-Bremont J.F."/>
            <person name="Guerrero-Gonzalez Mde L."/>
            <person name="Flores J."/>
        </authorList>
    </citation>
    <scope>NUCLEOTIDE SEQUENCE</scope>
    <source>
        <tissue evidence="1">Cladode</tissue>
    </source>
</reference>
<organism evidence="1">
    <name type="scientific">Opuntia streptacantha</name>
    <name type="common">Prickly pear cactus</name>
    <name type="synonym">Opuntia cardona</name>
    <dbReference type="NCBI Taxonomy" id="393608"/>
    <lineage>
        <taxon>Eukaryota</taxon>
        <taxon>Viridiplantae</taxon>
        <taxon>Streptophyta</taxon>
        <taxon>Embryophyta</taxon>
        <taxon>Tracheophyta</taxon>
        <taxon>Spermatophyta</taxon>
        <taxon>Magnoliopsida</taxon>
        <taxon>eudicotyledons</taxon>
        <taxon>Gunneridae</taxon>
        <taxon>Pentapetalae</taxon>
        <taxon>Caryophyllales</taxon>
        <taxon>Cactineae</taxon>
        <taxon>Cactaceae</taxon>
        <taxon>Opuntioideae</taxon>
        <taxon>Opuntia</taxon>
    </lineage>
</organism>
<sequence>MSSKALIWLWQPQAVLVVQEIPRGHLKSSLLAANSGRSRGEFESNLVASQGLFALVKWAFPLHLAFVFITSLTLKLKSFGPLSLKRDDSFWDPFPSIVIRGFAFWSCNMGLWFL</sequence>
<reference evidence="1" key="2">
    <citation type="submission" date="2020-07" db="EMBL/GenBank/DDBJ databases">
        <authorList>
            <person name="Vera ALvarez R."/>
            <person name="Arias-Moreno D.M."/>
            <person name="Jimenez-Jacinto V."/>
            <person name="Jimenez-Bremont J.F."/>
            <person name="Swaminathan K."/>
            <person name="Moose S.P."/>
            <person name="Guerrero-Gonzalez M.L."/>
            <person name="Marino-Ramirez L."/>
            <person name="Landsman D."/>
            <person name="Rodriguez-Kessler M."/>
            <person name="Delgado-Sanchez P."/>
        </authorList>
    </citation>
    <scope>NUCLEOTIDE SEQUENCE</scope>
    <source>
        <tissue evidence="1">Cladode</tissue>
    </source>
</reference>
<name>A0A7C9B4D6_OPUST</name>